<dbReference type="AlphaFoldDB" id="A0A1B6HIR9"/>
<keyword evidence="4" id="KW-0819">tRNA processing</keyword>
<gene>
    <name evidence="7" type="ORF">g.19224</name>
</gene>
<dbReference type="PANTHER" id="PTHR12945:SF0">
    <property type="entry name" value="TRNA (ADENINE(58)-N(1))-METHYLTRANSFERASE NON-CATALYTIC SUBUNIT TRM6"/>
    <property type="match status" value="1"/>
</dbReference>
<dbReference type="GO" id="GO:0030488">
    <property type="term" value="P:tRNA methylation"/>
    <property type="evidence" value="ECO:0007669"/>
    <property type="project" value="InterPro"/>
</dbReference>
<comment type="similarity">
    <text evidence="2">Belongs to the TRM6/GCD10 family.</text>
</comment>
<organism evidence="7">
    <name type="scientific">Homalodisca liturata</name>
    <dbReference type="NCBI Taxonomy" id="320908"/>
    <lineage>
        <taxon>Eukaryota</taxon>
        <taxon>Metazoa</taxon>
        <taxon>Ecdysozoa</taxon>
        <taxon>Arthropoda</taxon>
        <taxon>Hexapoda</taxon>
        <taxon>Insecta</taxon>
        <taxon>Pterygota</taxon>
        <taxon>Neoptera</taxon>
        <taxon>Paraneoptera</taxon>
        <taxon>Hemiptera</taxon>
        <taxon>Auchenorrhyncha</taxon>
        <taxon>Membracoidea</taxon>
        <taxon>Cicadellidae</taxon>
        <taxon>Cicadellinae</taxon>
        <taxon>Proconiini</taxon>
        <taxon>Homalodisca</taxon>
    </lineage>
</organism>
<name>A0A1B6HIR9_9HEMI</name>
<keyword evidence="5" id="KW-0539">Nucleus</keyword>
<dbReference type="GO" id="GO:0005634">
    <property type="term" value="C:nucleus"/>
    <property type="evidence" value="ECO:0007669"/>
    <property type="project" value="UniProtKB-SubCell"/>
</dbReference>
<dbReference type="GO" id="GO:0031515">
    <property type="term" value="C:tRNA (m1A) methyltransferase complex"/>
    <property type="evidence" value="ECO:0007669"/>
    <property type="project" value="InterPro"/>
</dbReference>
<comment type="subcellular location">
    <subcellularLocation>
        <location evidence="1">Nucleus</location>
    </subcellularLocation>
</comment>
<evidence type="ECO:0000256" key="4">
    <source>
        <dbReference type="ARBA" id="ARBA00022694"/>
    </source>
</evidence>
<evidence type="ECO:0000256" key="3">
    <source>
        <dbReference type="ARBA" id="ARBA00021704"/>
    </source>
</evidence>
<evidence type="ECO:0000313" key="7">
    <source>
        <dbReference type="EMBL" id="JAS74455.1"/>
    </source>
</evidence>
<dbReference type="Pfam" id="PF04189">
    <property type="entry name" value="Gcd10p"/>
    <property type="match status" value="1"/>
</dbReference>
<reference evidence="7" key="1">
    <citation type="submission" date="2015-11" db="EMBL/GenBank/DDBJ databases">
        <title>De novo transcriptome assembly of four potential Pierce s Disease insect vectors from Arizona vineyards.</title>
        <authorList>
            <person name="Tassone E.E."/>
        </authorList>
    </citation>
    <scope>NUCLEOTIDE SEQUENCE</scope>
</reference>
<proteinExistence type="inferred from homology"/>
<dbReference type="PANTHER" id="PTHR12945">
    <property type="entry name" value="TRANSLATION INITIATION FACTOR EIF3-RELATED"/>
    <property type="match status" value="1"/>
</dbReference>
<dbReference type="InterPro" id="IPR017423">
    <property type="entry name" value="TRM6"/>
</dbReference>
<accession>A0A1B6HIR9</accession>
<dbReference type="EMBL" id="GECU01033251">
    <property type="protein sequence ID" value="JAS74455.1"/>
    <property type="molecule type" value="Transcribed_RNA"/>
</dbReference>
<evidence type="ECO:0000256" key="6">
    <source>
        <dbReference type="ARBA" id="ARBA00032319"/>
    </source>
</evidence>
<sequence>MCEVSSDIIVNGQYVIFRRKEYKKLHLLSEKSTHIFIGKDKVEVSAVLGEKIGSVFKLLPKRGLNRHFSLKLCCLEDLTCSSDSFKDLSSGLDNRNICDDGSSQLLTSDSIEELRDNGIAPKAIIEHLIENSKTFQTKTEYSQEKYIKKKEKKYFEFISILRPTIRLLADILYSRDLPKSIGIRLDTLSQISTALNFQPDGCYLLVENGFNGIVAATLLNGLSDDGRLIHITPGNQNQKQAVLAMNFSKERMSQLTTVRLTTLNEMTEKTMTTDQINSVPLGCEKIHNSTCNIGLNGLDNLSDKVNSIISDKNFMEDENSSAGVEFRKRKYSTSESISTELELKKPRWAVEAEDAVEVLKKKVDGLVLACKEFPVNILNKLLTFVLPSRPFVIYSLYQEPLLALYLQLKQRNDVVNLKITETWFRPYQILPQRSHPAVTVSSSSGYLLSGIKVLCK</sequence>
<evidence type="ECO:0000256" key="2">
    <source>
        <dbReference type="ARBA" id="ARBA00008320"/>
    </source>
</evidence>
<evidence type="ECO:0000256" key="1">
    <source>
        <dbReference type="ARBA" id="ARBA00004123"/>
    </source>
</evidence>
<evidence type="ECO:0000256" key="5">
    <source>
        <dbReference type="ARBA" id="ARBA00023242"/>
    </source>
</evidence>
<protein>
    <recommendedName>
        <fullName evidence="3">tRNA (adenine(58)-N(1))-methyltransferase non-catalytic subunit TRM6</fullName>
    </recommendedName>
    <alternativeName>
        <fullName evidence="6">tRNA(m1A58)-methyltransferase subunit TRM6</fullName>
    </alternativeName>
</protein>